<dbReference type="InterPro" id="IPR000504">
    <property type="entry name" value="RRM_dom"/>
</dbReference>
<dbReference type="Gene3D" id="3.30.70.330">
    <property type="match status" value="1"/>
</dbReference>
<keyword evidence="7" id="KW-1185">Reference proteome</keyword>
<feature type="domain" description="RRM" evidence="5">
    <location>
        <begin position="232"/>
        <end position="306"/>
    </location>
</feature>
<dbReference type="Proteomes" id="UP000215902">
    <property type="component" value="Unassembled WGS sequence"/>
</dbReference>
<reference evidence="6 7" key="1">
    <citation type="submission" date="2017-06" db="EMBL/GenBank/DDBJ databases">
        <title>A platform for efficient transgenesis in Macrostomum lignano, a flatworm model organism for stem cell research.</title>
        <authorList>
            <person name="Berezikov E."/>
        </authorList>
    </citation>
    <scope>NUCLEOTIDE SEQUENCE [LARGE SCALE GENOMIC DNA]</scope>
    <source>
        <strain evidence="6">DV1</strain>
        <tissue evidence="6">Whole organism</tissue>
    </source>
</reference>
<feature type="non-terminal residue" evidence="6">
    <location>
        <position position="1"/>
    </location>
</feature>
<evidence type="ECO:0000256" key="3">
    <source>
        <dbReference type="PROSITE-ProRule" id="PRU00176"/>
    </source>
</evidence>
<evidence type="ECO:0000256" key="1">
    <source>
        <dbReference type="ARBA" id="ARBA00022737"/>
    </source>
</evidence>
<feature type="region of interest" description="Disordered" evidence="4">
    <location>
        <begin position="1"/>
        <end position="114"/>
    </location>
</feature>
<protein>
    <recommendedName>
        <fullName evidence="5">RRM domain-containing protein</fullName>
    </recommendedName>
</protein>
<feature type="compositionally biased region" description="Low complexity" evidence="4">
    <location>
        <begin position="17"/>
        <end position="28"/>
    </location>
</feature>
<dbReference type="CDD" id="cd00590">
    <property type="entry name" value="RRM_SF"/>
    <property type="match status" value="1"/>
</dbReference>
<evidence type="ECO:0000259" key="5">
    <source>
        <dbReference type="PROSITE" id="PS50102"/>
    </source>
</evidence>
<evidence type="ECO:0000256" key="4">
    <source>
        <dbReference type="SAM" id="MobiDB-lite"/>
    </source>
</evidence>
<evidence type="ECO:0000256" key="2">
    <source>
        <dbReference type="ARBA" id="ARBA00022884"/>
    </source>
</evidence>
<sequence>DSSTDSSSENEKPPAKKPAAATPAAAAKTPKKTPVKKQESSSSDSSSEDEKPPAKKPAAATPPAKTPKKTPVKKQDSSSSDSSDDEQPPPKKIALTNNANKKSPVSEKLPNGKHNVPKATHCLLLSNLDPSITRKDLSNFLDDKDIARLDAGLVSAPIAMICFESKSDADAAASKCQNASLKNRQFSINTLSGPVDHLQVLLGDGAPKVSAPMTNDFSQKDKSREELRGQARSVILLNVPADAEESDVRAAFPGGSRYNVKTRPGSDTGVCFVDFDSEADCSAGFDEFRGVGQFGGREVAVAFVAPRPERKSFGGGGGGGPGSDNPPSKTVGVFNLPYSATVEQLWEYFPKAQDLFIPKAMMAAAADLLSSRLTRLIAPARLSTLD</sequence>
<dbReference type="PANTHER" id="PTHR23236:SF119">
    <property type="entry name" value="NUCLEAR RNA-BINDING PROTEIN SART-3"/>
    <property type="match status" value="1"/>
</dbReference>
<keyword evidence="2 3" id="KW-0694">RNA-binding</keyword>
<gene>
    <name evidence="6" type="ORF">BOX15_Mlig016750g1</name>
</gene>
<dbReference type="STRING" id="282301.A0A267E2F7"/>
<keyword evidence="1" id="KW-0677">Repeat</keyword>
<accession>A0A267E2F7</accession>
<dbReference type="PROSITE" id="PS50102">
    <property type="entry name" value="RRM"/>
    <property type="match status" value="1"/>
</dbReference>
<dbReference type="InterPro" id="IPR035979">
    <property type="entry name" value="RBD_domain_sf"/>
</dbReference>
<organism evidence="6 7">
    <name type="scientific">Macrostomum lignano</name>
    <dbReference type="NCBI Taxonomy" id="282301"/>
    <lineage>
        <taxon>Eukaryota</taxon>
        <taxon>Metazoa</taxon>
        <taxon>Spiralia</taxon>
        <taxon>Lophotrochozoa</taxon>
        <taxon>Platyhelminthes</taxon>
        <taxon>Rhabditophora</taxon>
        <taxon>Macrostomorpha</taxon>
        <taxon>Macrostomida</taxon>
        <taxon>Macrostomidae</taxon>
        <taxon>Macrostomum</taxon>
    </lineage>
</organism>
<dbReference type="SMART" id="SM00360">
    <property type="entry name" value="RRM"/>
    <property type="match status" value="2"/>
</dbReference>
<dbReference type="GO" id="GO:0003723">
    <property type="term" value="F:RNA binding"/>
    <property type="evidence" value="ECO:0007669"/>
    <property type="project" value="UniProtKB-UniRule"/>
</dbReference>
<dbReference type="InterPro" id="IPR012677">
    <property type="entry name" value="Nucleotide-bd_a/b_plait_sf"/>
</dbReference>
<evidence type="ECO:0000313" key="7">
    <source>
        <dbReference type="Proteomes" id="UP000215902"/>
    </source>
</evidence>
<dbReference type="OrthoDB" id="6267411at2759"/>
<dbReference type="EMBL" id="NIVC01002729">
    <property type="protein sequence ID" value="PAA55616.1"/>
    <property type="molecule type" value="Genomic_DNA"/>
</dbReference>
<evidence type="ECO:0000313" key="6">
    <source>
        <dbReference type="EMBL" id="PAA55616.1"/>
    </source>
</evidence>
<comment type="caution">
    <text evidence="6">The sequence shown here is derived from an EMBL/GenBank/DDBJ whole genome shotgun (WGS) entry which is preliminary data.</text>
</comment>
<dbReference type="SUPFAM" id="SSF54928">
    <property type="entry name" value="RNA-binding domain, RBD"/>
    <property type="match status" value="2"/>
</dbReference>
<name>A0A267E2F7_9PLAT</name>
<dbReference type="AlphaFoldDB" id="A0A267E2F7"/>
<dbReference type="PANTHER" id="PTHR23236">
    <property type="entry name" value="EUKARYOTIC TRANSLATION INITIATION FACTOR 4B/4H"/>
    <property type="match status" value="1"/>
</dbReference>
<proteinExistence type="predicted"/>